<comment type="function">
    <text evidence="4">Forms part of the ribosomal stalk which helps the ribosome interact with GTP-bound translation factors. Is thus essential for accurate translation.</text>
</comment>
<dbReference type="SUPFAM" id="SSF54736">
    <property type="entry name" value="ClpS-like"/>
    <property type="match status" value="1"/>
</dbReference>
<dbReference type="InterPro" id="IPR013823">
    <property type="entry name" value="Ribosomal_bL12_C"/>
</dbReference>
<dbReference type="SMR" id="A0A7C2CZY1"/>
<dbReference type="GO" id="GO:0003729">
    <property type="term" value="F:mRNA binding"/>
    <property type="evidence" value="ECO:0007669"/>
    <property type="project" value="TreeGrafter"/>
</dbReference>
<evidence type="ECO:0000313" key="7">
    <source>
        <dbReference type="EMBL" id="HGK23954.1"/>
    </source>
</evidence>
<dbReference type="PANTHER" id="PTHR45987:SF4">
    <property type="entry name" value="LARGE RIBOSOMAL SUBUNIT PROTEIN BL12M"/>
    <property type="match status" value="1"/>
</dbReference>
<dbReference type="HAMAP" id="MF_00368">
    <property type="entry name" value="Ribosomal_bL12"/>
    <property type="match status" value="1"/>
</dbReference>
<dbReference type="SUPFAM" id="SSF48300">
    <property type="entry name" value="Ribosomal protein L7/12, oligomerisation (N-terminal) domain"/>
    <property type="match status" value="1"/>
</dbReference>
<dbReference type="AlphaFoldDB" id="A0A7C2CZY1"/>
<proteinExistence type="inferred from homology"/>
<protein>
    <recommendedName>
        <fullName evidence="4">Large ribosomal subunit protein bL12</fullName>
    </recommendedName>
</protein>
<dbReference type="Gene3D" id="1.20.5.710">
    <property type="entry name" value="Single helix bin"/>
    <property type="match status" value="1"/>
</dbReference>
<name>A0A7C2CZY1_DICTH</name>
<gene>
    <name evidence="4" type="primary">rplL</name>
    <name evidence="7" type="ORF">ENU78_05880</name>
</gene>
<dbReference type="Pfam" id="PF00542">
    <property type="entry name" value="Ribosomal_L12"/>
    <property type="match status" value="1"/>
</dbReference>
<accession>A0A7C2CZY1</accession>
<keyword evidence="3 4" id="KW-0687">Ribonucleoprotein</keyword>
<dbReference type="InterPro" id="IPR036235">
    <property type="entry name" value="Ribosomal_bL12_oligo_N_sf"/>
</dbReference>
<dbReference type="GO" id="GO:0022625">
    <property type="term" value="C:cytosolic large ribosomal subunit"/>
    <property type="evidence" value="ECO:0007669"/>
    <property type="project" value="TreeGrafter"/>
</dbReference>
<dbReference type="GO" id="GO:0006412">
    <property type="term" value="P:translation"/>
    <property type="evidence" value="ECO:0007669"/>
    <property type="project" value="UniProtKB-UniRule"/>
</dbReference>
<dbReference type="InterPro" id="IPR014719">
    <property type="entry name" value="Ribosomal_bL12_C/ClpS-like"/>
</dbReference>
<comment type="similarity">
    <text evidence="1 4">Belongs to the bacterial ribosomal protein bL12 family.</text>
</comment>
<comment type="caution">
    <text evidence="7">The sequence shown here is derived from an EMBL/GenBank/DDBJ whole genome shotgun (WGS) entry which is preliminary data.</text>
</comment>
<dbReference type="InterPro" id="IPR008932">
    <property type="entry name" value="Ribosomal_bL12_oligo"/>
</dbReference>
<dbReference type="RefSeq" id="WP_012583725.1">
    <property type="nucleotide sequence ID" value="NZ_VTFL01000006.1"/>
</dbReference>
<organism evidence="7">
    <name type="scientific">Dictyoglomus thermophilum</name>
    <dbReference type="NCBI Taxonomy" id="14"/>
    <lineage>
        <taxon>Bacteria</taxon>
        <taxon>Pseudomonadati</taxon>
        <taxon>Dictyoglomota</taxon>
        <taxon>Dictyoglomia</taxon>
        <taxon>Dictyoglomales</taxon>
        <taxon>Dictyoglomaceae</taxon>
        <taxon>Dictyoglomus</taxon>
    </lineage>
</organism>
<dbReference type="GO" id="GO:0003735">
    <property type="term" value="F:structural constituent of ribosome"/>
    <property type="evidence" value="ECO:0007669"/>
    <property type="project" value="InterPro"/>
</dbReference>
<dbReference type="NCBIfam" id="TIGR00855">
    <property type="entry name" value="L12"/>
    <property type="match status" value="1"/>
</dbReference>
<dbReference type="InterPro" id="IPR000206">
    <property type="entry name" value="Ribosomal_bL12"/>
</dbReference>
<evidence type="ECO:0000256" key="2">
    <source>
        <dbReference type="ARBA" id="ARBA00022980"/>
    </source>
</evidence>
<keyword evidence="2 4" id="KW-0689">Ribosomal protein</keyword>
<dbReference type="EMBL" id="DTDV01000015">
    <property type="protein sequence ID" value="HGK23954.1"/>
    <property type="molecule type" value="Genomic_DNA"/>
</dbReference>
<dbReference type="CDD" id="cd00387">
    <property type="entry name" value="Ribosomal_L7_L12"/>
    <property type="match status" value="1"/>
</dbReference>
<feature type="domain" description="Large ribosomal subunit protein bL12 C-terminal" evidence="5">
    <location>
        <begin position="59"/>
        <end position="125"/>
    </location>
</feature>
<feature type="domain" description="Large ribosomal subunit protein bL12 oligomerization" evidence="6">
    <location>
        <begin position="3"/>
        <end position="50"/>
    </location>
</feature>
<evidence type="ECO:0000256" key="4">
    <source>
        <dbReference type="HAMAP-Rule" id="MF_00368"/>
    </source>
</evidence>
<evidence type="ECO:0000256" key="3">
    <source>
        <dbReference type="ARBA" id="ARBA00023274"/>
    </source>
</evidence>
<evidence type="ECO:0000259" key="6">
    <source>
        <dbReference type="Pfam" id="PF16320"/>
    </source>
</evidence>
<evidence type="ECO:0000259" key="5">
    <source>
        <dbReference type="Pfam" id="PF00542"/>
    </source>
</evidence>
<dbReference type="Gene3D" id="3.30.1390.10">
    <property type="match status" value="1"/>
</dbReference>
<dbReference type="FunFam" id="3.30.1390.10:FF:000001">
    <property type="entry name" value="50S ribosomal protein L7/L12"/>
    <property type="match status" value="1"/>
</dbReference>
<reference evidence="7" key="1">
    <citation type="journal article" date="2020" name="mSystems">
        <title>Genome- and Community-Level Interaction Insights into Carbon Utilization and Element Cycling Functions of Hydrothermarchaeota in Hydrothermal Sediment.</title>
        <authorList>
            <person name="Zhou Z."/>
            <person name="Liu Y."/>
            <person name="Xu W."/>
            <person name="Pan J."/>
            <person name="Luo Z.H."/>
            <person name="Li M."/>
        </authorList>
    </citation>
    <scope>NUCLEOTIDE SEQUENCE [LARGE SCALE GENOMIC DNA]</scope>
    <source>
        <strain evidence="7">SpSt-70</strain>
    </source>
</reference>
<comment type="subunit">
    <text evidence="4">Homodimer. Part of the ribosomal stalk of the 50S ribosomal subunit. Forms a multimeric L10(L12)X complex, where L10 forms an elongated spine to which 2 to 4 L12 dimers bind in a sequential fashion. Binds GTP-bound translation factors.</text>
</comment>
<dbReference type="Pfam" id="PF16320">
    <property type="entry name" value="Ribosomal_L12_N"/>
    <property type="match status" value="1"/>
</dbReference>
<sequence>MNKEEIIQAIKEMKVIELVELVKALEEEFGVSAAMPVAAVGAPVAGAAAAAPVEEKTTFDVILKDAGANKIKVLKVVREITGLGLKEAKDLVDSTPKPIKEGVSKQEAEEIKAKLEAEGAVVEIK</sequence>
<dbReference type="PANTHER" id="PTHR45987">
    <property type="entry name" value="39S RIBOSOMAL PROTEIN L12"/>
    <property type="match status" value="1"/>
</dbReference>
<evidence type="ECO:0000256" key="1">
    <source>
        <dbReference type="ARBA" id="ARBA00007197"/>
    </source>
</evidence>